<dbReference type="Gene3D" id="3.30.497.10">
    <property type="entry name" value="Antithrombin, subunit I, domain 2"/>
    <property type="match status" value="1"/>
</dbReference>
<dbReference type="PANTHER" id="PTHR11461">
    <property type="entry name" value="SERINE PROTEASE INHIBITOR, SERPIN"/>
    <property type="match status" value="1"/>
</dbReference>
<dbReference type="GO" id="GO:0005615">
    <property type="term" value="C:extracellular space"/>
    <property type="evidence" value="ECO:0007669"/>
    <property type="project" value="InterPro"/>
</dbReference>
<name>M8CE48_AEGTA</name>
<dbReference type="GO" id="GO:0004867">
    <property type="term" value="F:serine-type endopeptidase inhibitor activity"/>
    <property type="evidence" value="ECO:0007669"/>
    <property type="project" value="InterPro"/>
</dbReference>
<dbReference type="Pfam" id="PF00079">
    <property type="entry name" value="Serpin"/>
    <property type="match status" value="1"/>
</dbReference>
<evidence type="ECO:0000256" key="1">
    <source>
        <dbReference type="ARBA" id="ARBA00009500"/>
    </source>
</evidence>
<dbReference type="EnsemblPlants" id="EMT32468">
    <property type="protein sequence ID" value="EMT32468"/>
    <property type="gene ID" value="F775_43707"/>
</dbReference>
<dbReference type="AlphaFoldDB" id="M8CE48"/>
<comment type="similarity">
    <text evidence="1">Belongs to the serpin family.</text>
</comment>
<evidence type="ECO:0000259" key="2">
    <source>
        <dbReference type="Pfam" id="PF00079"/>
    </source>
</evidence>
<accession>M8CE48</accession>
<evidence type="ECO:0000313" key="3">
    <source>
        <dbReference type="EnsemblPlants" id="EMT32468"/>
    </source>
</evidence>
<organism evidence="3">
    <name type="scientific">Aegilops tauschii</name>
    <name type="common">Tausch's goatgrass</name>
    <name type="synonym">Aegilops squarrosa</name>
    <dbReference type="NCBI Taxonomy" id="37682"/>
    <lineage>
        <taxon>Eukaryota</taxon>
        <taxon>Viridiplantae</taxon>
        <taxon>Streptophyta</taxon>
        <taxon>Embryophyta</taxon>
        <taxon>Tracheophyta</taxon>
        <taxon>Spermatophyta</taxon>
        <taxon>Magnoliopsida</taxon>
        <taxon>Liliopsida</taxon>
        <taxon>Poales</taxon>
        <taxon>Poaceae</taxon>
        <taxon>BOP clade</taxon>
        <taxon>Pooideae</taxon>
        <taxon>Triticodae</taxon>
        <taxon>Triticeae</taxon>
        <taxon>Triticinae</taxon>
        <taxon>Aegilops</taxon>
    </lineage>
</organism>
<dbReference type="InterPro" id="IPR042178">
    <property type="entry name" value="Serpin_sf_1"/>
</dbReference>
<dbReference type="InterPro" id="IPR000215">
    <property type="entry name" value="Serpin_fam"/>
</dbReference>
<dbReference type="SUPFAM" id="SSF56574">
    <property type="entry name" value="Serpins"/>
    <property type="match status" value="1"/>
</dbReference>
<dbReference type="InterPro" id="IPR036186">
    <property type="entry name" value="Serpin_sf"/>
</dbReference>
<proteinExistence type="inferred from homology"/>
<dbReference type="InterPro" id="IPR023796">
    <property type="entry name" value="Serpin_dom"/>
</dbReference>
<dbReference type="PANTHER" id="PTHR11461:SF386">
    <property type="entry name" value="SERPIN DOMAIN-CONTAINING PROTEIN"/>
    <property type="match status" value="1"/>
</dbReference>
<protein>
    <recommendedName>
        <fullName evidence="2">Serpin domain-containing protein</fullName>
    </recommendedName>
</protein>
<reference evidence="3" key="1">
    <citation type="submission" date="2015-06" db="UniProtKB">
        <authorList>
            <consortium name="EnsemblPlants"/>
        </authorList>
    </citation>
    <scope>IDENTIFICATION</scope>
</reference>
<sequence>MAWRSNNKSRQSGSGLADLATRLTKCLADANPSTKLVFSPLSIYVAVALLAPGARGGTLDEVLRLLGARSREELEVSISRMADDALQDRSRSGGTSVASACGVWNDKRRPLKPAYREAVIGTYRAQAETLDIRENAVAAAQHINAWVAEVTRNLIKDVVSAETIDSADVVLTNTIYFKGRSRVRTDGE</sequence>
<feature type="domain" description="Serpin" evidence="2">
    <location>
        <begin position="16"/>
        <end position="180"/>
    </location>
</feature>